<dbReference type="Proteomes" id="UP001165080">
    <property type="component" value="Unassembled WGS sequence"/>
</dbReference>
<dbReference type="PANTHER" id="PTHR45626:SF17">
    <property type="entry name" value="HELICASE-LIKE TRANSCRIPTION FACTOR"/>
    <property type="match status" value="1"/>
</dbReference>
<evidence type="ECO:0000256" key="5">
    <source>
        <dbReference type="PROSITE-ProRule" id="PRU00175"/>
    </source>
</evidence>
<dbReference type="GO" id="GO:0006281">
    <property type="term" value="P:DNA repair"/>
    <property type="evidence" value="ECO:0007669"/>
    <property type="project" value="TreeGrafter"/>
</dbReference>
<keyword evidence="4" id="KW-0067">ATP-binding</keyword>
<dbReference type="SMART" id="SM00184">
    <property type="entry name" value="RING"/>
    <property type="match status" value="1"/>
</dbReference>
<dbReference type="GO" id="GO:0005524">
    <property type="term" value="F:ATP binding"/>
    <property type="evidence" value="ECO:0007669"/>
    <property type="project" value="UniProtKB-KW"/>
</dbReference>
<dbReference type="Gene3D" id="3.30.40.10">
    <property type="entry name" value="Zinc/RING finger domain, C3HC4 (zinc finger)"/>
    <property type="match status" value="1"/>
</dbReference>
<dbReference type="GO" id="GO:0004386">
    <property type="term" value="F:helicase activity"/>
    <property type="evidence" value="ECO:0007669"/>
    <property type="project" value="UniProtKB-KW"/>
</dbReference>
<accession>A0A9W6BMM5</accession>
<organism evidence="8 9">
    <name type="scientific">Pleodorina starrii</name>
    <dbReference type="NCBI Taxonomy" id="330485"/>
    <lineage>
        <taxon>Eukaryota</taxon>
        <taxon>Viridiplantae</taxon>
        <taxon>Chlorophyta</taxon>
        <taxon>core chlorophytes</taxon>
        <taxon>Chlorophyceae</taxon>
        <taxon>CS clade</taxon>
        <taxon>Chlamydomonadales</taxon>
        <taxon>Volvocaceae</taxon>
        <taxon>Pleodorina</taxon>
    </lineage>
</organism>
<keyword evidence="3" id="KW-0347">Helicase</keyword>
<evidence type="ECO:0000313" key="9">
    <source>
        <dbReference type="Proteomes" id="UP001165080"/>
    </source>
</evidence>
<keyword evidence="1" id="KW-0547">Nucleotide-binding</keyword>
<evidence type="ECO:0000259" key="7">
    <source>
        <dbReference type="PROSITE" id="PS50089"/>
    </source>
</evidence>
<reference evidence="8 9" key="1">
    <citation type="journal article" date="2023" name="Commun. Biol.">
        <title>Reorganization of the ancestral sex-determining regions during the evolution of trioecy in Pleodorina starrii.</title>
        <authorList>
            <person name="Takahashi K."/>
            <person name="Suzuki S."/>
            <person name="Kawai-Toyooka H."/>
            <person name="Yamamoto K."/>
            <person name="Hamaji T."/>
            <person name="Ootsuki R."/>
            <person name="Yamaguchi H."/>
            <person name="Kawachi M."/>
            <person name="Higashiyama T."/>
            <person name="Nozaki H."/>
        </authorList>
    </citation>
    <scope>NUCLEOTIDE SEQUENCE [LARGE SCALE GENOMIC DNA]</scope>
    <source>
        <strain evidence="8 9">NIES-4479</strain>
    </source>
</reference>
<evidence type="ECO:0000256" key="3">
    <source>
        <dbReference type="ARBA" id="ARBA00022806"/>
    </source>
</evidence>
<dbReference type="GO" id="GO:0008270">
    <property type="term" value="F:zinc ion binding"/>
    <property type="evidence" value="ECO:0007669"/>
    <property type="project" value="UniProtKB-KW"/>
</dbReference>
<dbReference type="AlphaFoldDB" id="A0A9W6BMM5"/>
<dbReference type="InterPro" id="IPR027417">
    <property type="entry name" value="P-loop_NTPase"/>
</dbReference>
<dbReference type="InterPro" id="IPR050628">
    <property type="entry name" value="SNF2_RAD54_helicase_TF"/>
</dbReference>
<dbReference type="SUPFAM" id="SSF57850">
    <property type="entry name" value="RING/U-box"/>
    <property type="match status" value="1"/>
</dbReference>
<comment type="caution">
    <text evidence="8">The sequence shown here is derived from an EMBL/GenBank/DDBJ whole genome shotgun (WGS) entry which is preliminary data.</text>
</comment>
<dbReference type="GO" id="GO:0016787">
    <property type="term" value="F:hydrolase activity"/>
    <property type="evidence" value="ECO:0007669"/>
    <property type="project" value="UniProtKB-KW"/>
</dbReference>
<feature type="compositionally biased region" description="Polar residues" evidence="6">
    <location>
        <begin position="13"/>
        <end position="22"/>
    </location>
</feature>
<evidence type="ECO:0000256" key="6">
    <source>
        <dbReference type="SAM" id="MobiDB-lite"/>
    </source>
</evidence>
<sequence length="606" mass="67965">MADYNIDVDELSETSPRAKQPTGATVQLMPHQLALLHRCQQYERGCVPLLEFRQVRDAQAVYGFSEADCMFTQVGIIGDGTGAGKSYVILALAVSEEPVHNDPCFRSYGSNRVVLRVHNAKPVLDTTVLVVPHNLCSQWNGYVKDFGGSLKALFLQRTAIMAQLQESESPGERLTEYNLIVVTSTLYPQLATLIQAAGMRIKRLVLDEVDSLSLHCNTPIDALFTWFVTASYGNLLHPRGIFVPSMRHGQYNVRASGLRHRGLIYSLFTDLNHNLTRDLVKLLVVRNSDDFVKKAMMVPAMEQHVIRCRTPHSIRVLNGLANSDVIDRLNAGDVRSAVALLNPANRVASEEDIISVVIDNYVKQLHNLDLKIKYTECAEYEGEVHRHEELERLHIKRDDTSSRIDAIRNRVHGCRMCCICHDEDIKHKAVVPCCQNTYCFKCISRWVSTEPNCPMCKHSPLGINDLIVVIDKACDRGVLPAPAPISDVNDKVDNLHGIVTSKLPKDVRVLIFSCYDYSFTPLATMLDKLGMRHAPLKGNGAQINAIMRRFHSGECPVLMINPTNYGSGLNMQCTTDIIMFHRFDDEITRQAILIITPICQPLQQII</sequence>
<keyword evidence="5" id="KW-0862">Zinc</keyword>
<keyword evidence="5" id="KW-0863">Zinc-finger</keyword>
<dbReference type="InterPro" id="IPR013083">
    <property type="entry name" value="Znf_RING/FYVE/PHD"/>
</dbReference>
<dbReference type="PANTHER" id="PTHR45626">
    <property type="entry name" value="TRANSCRIPTION TERMINATION FACTOR 2-RELATED"/>
    <property type="match status" value="1"/>
</dbReference>
<feature type="domain" description="RING-type" evidence="7">
    <location>
        <begin position="417"/>
        <end position="457"/>
    </location>
</feature>
<keyword evidence="2" id="KW-0378">Hydrolase</keyword>
<protein>
    <recommendedName>
        <fullName evidence="7">RING-type domain-containing protein</fullName>
    </recommendedName>
</protein>
<name>A0A9W6BMM5_9CHLO</name>
<keyword evidence="9" id="KW-1185">Reference proteome</keyword>
<evidence type="ECO:0000256" key="1">
    <source>
        <dbReference type="ARBA" id="ARBA00022741"/>
    </source>
</evidence>
<dbReference type="EMBL" id="BRXU01000010">
    <property type="protein sequence ID" value="GLC54545.1"/>
    <property type="molecule type" value="Genomic_DNA"/>
</dbReference>
<dbReference type="SUPFAM" id="SSF52540">
    <property type="entry name" value="P-loop containing nucleoside triphosphate hydrolases"/>
    <property type="match status" value="2"/>
</dbReference>
<feature type="region of interest" description="Disordered" evidence="6">
    <location>
        <begin position="1"/>
        <end position="22"/>
    </location>
</feature>
<feature type="compositionally biased region" description="Acidic residues" evidence="6">
    <location>
        <begin position="1"/>
        <end position="12"/>
    </location>
</feature>
<gene>
    <name evidence="8" type="primary">PLESTB001435</name>
    <name evidence="8" type="ORF">PLESTB_000878200</name>
</gene>
<evidence type="ECO:0000256" key="4">
    <source>
        <dbReference type="ARBA" id="ARBA00022840"/>
    </source>
</evidence>
<evidence type="ECO:0000256" key="2">
    <source>
        <dbReference type="ARBA" id="ARBA00022801"/>
    </source>
</evidence>
<keyword evidence="5" id="KW-0479">Metal-binding</keyword>
<evidence type="ECO:0000313" key="8">
    <source>
        <dbReference type="EMBL" id="GLC54545.1"/>
    </source>
</evidence>
<dbReference type="Gene3D" id="3.40.50.300">
    <property type="entry name" value="P-loop containing nucleotide triphosphate hydrolases"/>
    <property type="match status" value="2"/>
</dbReference>
<proteinExistence type="predicted"/>
<dbReference type="GO" id="GO:0008094">
    <property type="term" value="F:ATP-dependent activity, acting on DNA"/>
    <property type="evidence" value="ECO:0007669"/>
    <property type="project" value="TreeGrafter"/>
</dbReference>
<dbReference type="InterPro" id="IPR001841">
    <property type="entry name" value="Znf_RING"/>
</dbReference>
<dbReference type="GO" id="GO:0005634">
    <property type="term" value="C:nucleus"/>
    <property type="evidence" value="ECO:0007669"/>
    <property type="project" value="TreeGrafter"/>
</dbReference>
<dbReference type="PROSITE" id="PS50089">
    <property type="entry name" value="ZF_RING_2"/>
    <property type="match status" value="1"/>
</dbReference>